<dbReference type="GO" id="GO:0016020">
    <property type="term" value="C:membrane"/>
    <property type="evidence" value="ECO:0007669"/>
    <property type="project" value="UniProtKB-SubCell"/>
</dbReference>
<dbReference type="EMBL" id="HF935441">
    <property type="protein sequence ID" value="CCX30418.1"/>
    <property type="molecule type" value="Genomic_DNA"/>
</dbReference>
<feature type="transmembrane region" description="Helical" evidence="5">
    <location>
        <begin position="26"/>
        <end position="50"/>
    </location>
</feature>
<dbReference type="Pfam" id="PF07690">
    <property type="entry name" value="MFS_1"/>
    <property type="match status" value="1"/>
</dbReference>
<feature type="transmembrane region" description="Helical" evidence="5">
    <location>
        <begin position="100"/>
        <end position="121"/>
    </location>
</feature>
<dbReference type="GO" id="GO:0022857">
    <property type="term" value="F:transmembrane transporter activity"/>
    <property type="evidence" value="ECO:0007669"/>
    <property type="project" value="InterPro"/>
</dbReference>
<dbReference type="InterPro" id="IPR036259">
    <property type="entry name" value="MFS_trans_sf"/>
</dbReference>
<feature type="transmembrane region" description="Helical" evidence="5">
    <location>
        <begin position="375"/>
        <end position="393"/>
    </location>
</feature>
<gene>
    <name evidence="6" type="ORF">PCON_08617</name>
</gene>
<feature type="transmembrane region" description="Helical" evidence="5">
    <location>
        <begin position="184"/>
        <end position="206"/>
    </location>
</feature>
<comment type="subcellular location">
    <subcellularLocation>
        <location evidence="1">Membrane</location>
        <topology evidence="1">Multi-pass membrane protein</topology>
    </subcellularLocation>
</comment>
<keyword evidence="3 5" id="KW-1133">Transmembrane helix</keyword>
<keyword evidence="7" id="KW-1185">Reference proteome</keyword>
<dbReference type="Gene3D" id="1.20.1250.20">
    <property type="entry name" value="MFS general substrate transporter like domains"/>
    <property type="match status" value="1"/>
</dbReference>
<dbReference type="eggNOG" id="KOG3098">
    <property type="taxonomic scope" value="Eukaryota"/>
</dbReference>
<dbReference type="InterPro" id="IPR011701">
    <property type="entry name" value="MFS"/>
</dbReference>
<dbReference type="OrthoDB" id="196103at2759"/>
<reference evidence="6 7" key="1">
    <citation type="journal article" date="2013" name="PLoS Genet.">
        <title>The genome and development-dependent transcriptomes of Pyronema confluens: a window into fungal evolution.</title>
        <authorList>
            <person name="Traeger S."/>
            <person name="Altegoer F."/>
            <person name="Freitag M."/>
            <person name="Gabaldon T."/>
            <person name="Kempken F."/>
            <person name="Kumar A."/>
            <person name="Marcet-Houben M."/>
            <person name="Poggeler S."/>
            <person name="Stajich J.E."/>
            <person name="Nowrousian M."/>
        </authorList>
    </citation>
    <scope>NUCLEOTIDE SEQUENCE [LARGE SCALE GENOMIC DNA]</scope>
    <source>
        <strain evidence="7">CBS 100304</strain>
        <tissue evidence="6">Vegetative mycelium</tissue>
    </source>
</reference>
<accession>U4LEY5</accession>
<feature type="transmembrane region" description="Helical" evidence="5">
    <location>
        <begin position="310"/>
        <end position="330"/>
    </location>
</feature>
<dbReference type="InterPro" id="IPR051617">
    <property type="entry name" value="UNC-93-like_regulator"/>
</dbReference>
<dbReference type="OMA" id="VCAGCLW"/>
<evidence type="ECO:0000256" key="4">
    <source>
        <dbReference type="ARBA" id="ARBA00023136"/>
    </source>
</evidence>
<feature type="transmembrane region" description="Helical" evidence="5">
    <location>
        <begin position="342"/>
        <end position="363"/>
    </location>
</feature>
<dbReference type="AlphaFoldDB" id="U4LEY5"/>
<keyword evidence="2 5" id="KW-0812">Transmembrane</keyword>
<evidence type="ECO:0000256" key="3">
    <source>
        <dbReference type="ARBA" id="ARBA00022989"/>
    </source>
</evidence>
<sequence length="417" mass="47085">MEEPNFTEMGGAGQLDSTVASRANTALYSTFSIVGFCAGTFLNYCIYSASFYSYNHTKNQGFVTFSGALLGVCAAFLWCAQGTVMMAYPSENKKGRYIGIFWAIFNLGAVIGSCIPMANQWHTQKTVNVNDGTYIGFMVLMAFGGILAWFLVPPEKIVRKDGSRVQQIRHPSAISELKGLYQTLILDPWIILLFPFFFASNYFYTYQLSSYNLYMFNTRTRSFTGLFYWLSQILGSLSFGWFLDISFLTRRSRAILGWLFLFLIVNSVWGGGLSAELLLHRPPSGTSEQNFAKFNPVIDIYETERGFVGYFWLFVFYGFMDACWQTYAYWLMGAMSNDPRRLAYFAGFYKGIQSAGGAVAWGIDMGKIEIRGLYISSWALCGAGLLCAVPVVWKRVRDTEMEEEEKEEQGELAEVKA</sequence>
<protein>
    <submittedName>
        <fullName evidence="6">Similar to UNC93-like protein C922.05c acc. no. Q9URX1</fullName>
    </submittedName>
</protein>
<feature type="transmembrane region" description="Helical" evidence="5">
    <location>
        <begin position="133"/>
        <end position="152"/>
    </location>
</feature>
<evidence type="ECO:0000256" key="2">
    <source>
        <dbReference type="ARBA" id="ARBA00022692"/>
    </source>
</evidence>
<feature type="transmembrane region" description="Helical" evidence="5">
    <location>
        <begin position="255"/>
        <end position="275"/>
    </location>
</feature>
<dbReference type="PANTHER" id="PTHR23294">
    <property type="entry name" value="ET TRANSLATION PRODUCT-RELATED"/>
    <property type="match status" value="1"/>
</dbReference>
<keyword evidence="4 5" id="KW-0472">Membrane</keyword>
<feature type="transmembrane region" description="Helical" evidence="5">
    <location>
        <begin position="226"/>
        <end position="243"/>
    </location>
</feature>
<evidence type="ECO:0000313" key="7">
    <source>
        <dbReference type="Proteomes" id="UP000018144"/>
    </source>
</evidence>
<organism evidence="6 7">
    <name type="scientific">Pyronema omphalodes (strain CBS 100304)</name>
    <name type="common">Pyronema confluens</name>
    <dbReference type="NCBI Taxonomy" id="1076935"/>
    <lineage>
        <taxon>Eukaryota</taxon>
        <taxon>Fungi</taxon>
        <taxon>Dikarya</taxon>
        <taxon>Ascomycota</taxon>
        <taxon>Pezizomycotina</taxon>
        <taxon>Pezizomycetes</taxon>
        <taxon>Pezizales</taxon>
        <taxon>Pyronemataceae</taxon>
        <taxon>Pyronema</taxon>
    </lineage>
</organism>
<proteinExistence type="predicted"/>
<dbReference type="Proteomes" id="UP000018144">
    <property type="component" value="Unassembled WGS sequence"/>
</dbReference>
<dbReference type="PANTHER" id="PTHR23294:SF59">
    <property type="entry name" value="UNC93-LIKE PROTEIN C922.05C"/>
    <property type="match status" value="1"/>
</dbReference>
<dbReference type="SUPFAM" id="SSF103473">
    <property type="entry name" value="MFS general substrate transporter"/>
    <property type="match status" value="1"/>
</dbReference>
<evidence type="ECO:0000256" key="1">
    <source>
        <dbReference type="ARBA" id="ARBA00004141"/>
    </source>
</evidence>
<evidence type="ECO:0000313" key="6">
    <source>
        <dbReference type="EMBL" id="CCX30418.1"/>
    </source>
</evidence>
<feature type="transmembrane region" description="Helical" evidence="5">
    <location>
        <begin position="62"/>
        <end position="88"/>
    </location>
</feature>
<evidence type="ECO:0000256" key="5">
    <source>
        <dbReference type="SAM" id="Phobius"/>
    </source>
</evidence>
<name>U4LEY5_PYROM</name>